<dbReference type="RefSeq" id="WP_055409016.1">
    <property type="nucleotide sequence ID" value="NZ_CP013011.1"/>
</dbReference>
<name>A0A0P0N3Q0_9CREN</name>
<sequence length="120" mass="13509">MAFAAGFFLIAPHYREEPKRSEVKRHLEGLGFELYEVNKSSFIVFYIEAPSPKALEDVIKTAEQHDGVAKAYIAFGFMGDNSVKEWINDALARGELELDQSTKDYIRGILARIAPNRATT</sequence>
<proteinExistence type="predicted"/>
<dbReference type="STRING" id="1273541.Pyrde_1157"/>
<accession>A0A0P0N3Q0</accession>
<reference evidence="1 3" key="1">
    <citation type="submission" date="2015-10" db="EMBL/GenBank/DDBJ databases">
        <title>Complete genome sequence of hyperthermophilic archaeon Pyrodictium delaneyi Su06.</title>
        <authorList>
            <person name="Jung J.-H."/>
            <person name="Lin J."/>
            <person name="Holden J.F."/>
            <person name="Park C.-S."/>
        </authorList>
    </citation>
    <scope>NUCLEOTIDE SEQUENCE [LARGE SCALE GENOMIC DNA]</scope>
    <source>
        <strain evidence="1 3">Su06</strain>
    </source>
</reference>
<organism evidence="1 3">
    <name type="scientific">Pyrodictium delaneyi</name>
    <dbReference type="NCBI Taxonomy" id="1273541"/>
    <lineage>
        <taxon>Archaea</taxon>
        <taxon>Thermoproteota</taxon>
        <taxon>Thermoprotei</taxon>
        <taxon>Desulfurococcales</taxon>
        <taxon>Pyrodictiaceae</taxon>
        <taxon>Pyrodictium</taxon>
    </lineage>
</organism>
<evidence type="ECO:0000313" key="4">
    <source>
        <dbReference type="Proteomes" id="UP000196694"/>
    </source>
</evidence>
<evidence type="ECO:0000313" key="1">
    <source>
        <dbReference type="EMBL" id="ALL01205.1"/>
    </source>
</evidence>
<dbReference type="EMBL" id="CP013011">
    <property type="protein sequence ID" value="ALL01205.1"/>
    <property type="molecule type" value="Genomic_DNA"/>
</dbReference>
<dbReference type="Proteomes" id="UP000058613">
    <property type="component" value="Chromosome"/>
</dbReference>
<dbReference type="AlphaFoldDB" id="A0A0P0N3Q0"/>
<dbReference type="KEGG" id="pdl:Pyrde_1157"/>
<gene>
    <name evidence="2" type="ORF">Pdsh_02770</name>
    <name evidence="1" type="ORF">Pyrde_1157</name>
</gene>
<dbReference type="Proteomes" id="UP000196694">
    <property type="component" value="Unassembled WGS sequence"/>
</dbReference>
<evidence type="ECO:0000313" key="3">
    <source>
        <dbReference type="Proteomes" id="UP000058613"/>
    </source>
</evidence>
<dbReference type="GeneID" id="26099493"/>
<dbReference type="OrthoDB" id="15117at2157"/>
<keyword evidence="4" id="KW-1185">Reference proteome</keyword>
<protein>
    <submittedName>
        <fullName evidence="1">Uncharacterized protein</fullName>
    </submittedName>
</protein>
<dbReference type="EMBL" id="NCQP01000001">
    <property type="protein sequence ID" value="OWJ55716.1"/>
    <property type="molecule type" value="Genomic_DNA"/>
</dbReference>
<reference evidence="2 4" key="2">
    <citation type="submission" date="2017-05" db="EMBL/GenBank/DDBJ databases">
        <title>The draft genome of the hyperthermophilic archaeon 'Pyrodictium delaneyi strain Hulk', an iron and nitrate reducer, reveals the capacity for sulfate reduction.</title>
        <authorList>
            <person name="Demey L.M."/>
            <person name="Miller C."/>
            <person name="Manzella M."/>
            <person name="Reguera G."/>
            <person name="Kashefi K."/>
        </authorList>
    </citation>
    <scope>NUCLEOTIDE SEQUENCE [LARGE SCALE GENOMIC DNA]</scope>
    <source>
        <strain evidence="2 4">Hulk</strain>
    </source>
</reference>
<evidence type="ECO:0000313" key="2">
    <source>
        <dbReference type="EMBL" id="OWJ55716.1"/>
    </source>
</evidence>